<keyword evidence="1" id="KW-0812">Transmembrane</keyword>
<reference evidence="2 3" key="1">
    <citation type="submission" date="2021-01" db="EMBL/GenBank/DDBJ databases">
        <title>Whole genome shotgun sequence of Plantactinospora endophytica NBRC 110450.</title>
        <authorList>
            <person name="Komaki H."/>
            <person name="Tamura T."/>
        </authorList>
    </citation>
    <scope>NUCLEOTIDE SEQUENCE [LARGE SCALE GENOMIC DNA]</scope>
    <source>
        <strain evidence="2 3">NBRC 110450</strain>
    </source>
</reference>
<dbReference type="EMBL" id="BONW01000044">
    <property type="protein sequence ID" value="GIG92428.1"/>
    <property type="molecule type" value="Genomic_DNA"/>
</dbReference>
<accession>A0ABQ4ECH1</accession>
<dbReference type="RefSeq" id="WP_203870775.1">
    <property type="nucleotide sequence ID" value="NZ_BONW01000044.1"/>
</dbReference>
<protein>
    <submittedName>
        <fullName evidence="2">Uncharacterized protein</fullName>
    </submittedName>
</protein>
<sequence length="66" mass="6816">MRLIPMALSVVGGAFGVSTYLVGGQPVLARRLLVAALVFAALGLAGMIADSVVIRRISLIVDTFTS</sequence>
<evidence type="ECO:0000313" key="3">
    <source>
        <dbReference type="Proteomes" id="UP000646749"/>
    </source>
</evidence>
<gene>
    <name evidence="2" type="ORF">Pen02_73640</name>
</gene>
<feature type="transmembrane region" description="Helical" evidence="1">
    <location>
        <begin position="32"/>
        <end position="54"/>
    </location>
</feature>
<comment type="caution">
    <text evidence="2">The sequence shown here is derived from an EMBL/GenBank/DDBJ whole genome shotgun (WGS) entry which is preliminary data.</text>
</comment>
<keyword evidence="3" id="KW-1185">Reference proteome</keyword>
<keyword evidence="1" id="KW-0472">Membrane</keyword>
<evidence type="ECO:0000256" key="1">
    <source>
        <dbReference type="SAM" id="Phobius"/>
    </source>
</evidence>
<organism evidence="2 3">
    <name type="scientific">Plantactinospora endophytica</name>
    <dbReference type="NCBI Taxonomy" id="673535"/>
    <lineage>
        <taxon>Bacteria</taxon>
        <taxon>Bacillati</taxon>
        <taxon>Actinomycetota</taxon>
        <taxon>Actinomycetes</taxon>
        <taxon>Micromonosporales</taxon>
        <taxon>Micromonosporaceae</taxon>
        <taxon>Plantactinospora</taxon>
    </lineage>
</organism>
<name>A0ABQ4ECH1_9ACTN</name>
<evidence type="ECO:0000313" key="2">
    <source>
        <dbReference type="EMBL" id="GIG92428.1"/>
    </source>
</evidence>
<dbReference type="Proteomes" id="UP000646749">
    <property type="component" value="Unassembled WGS sequence"/>
</dbReference>
<keyword evidence="1" id="KW-1133">Transmembrane helix</keyword>
<proteinExistence type="predicted"/>